<comment type="caution">
    <text evidence="1">The sequence shown here is derived from an EMBL/GenBank/DDBJ whole genome shotgun (WGS) entry which is preliminary data.</text>
</comment>
<dbReference type="Proteomes" id="UP001596391">
    <property type="component" value="Unassembled WGS sequence"/>
</dbReference>
<sequence length="216" mass="23580">MSPARPQANSTADRLTREGRIEPVILVGLDNTGTHRMADYTPTRDKEYGGGEGPLYGRLLVDELKPLIDSALRTLPDAANTGLGGSSLGGLISLFLGLQHPTVFGKLAVLSPSVWWDNRALLNSVGAPKRTILSRFQSLPAPPPAAPRARIWLDMGMAEGLRHLRDCDLLAKRLVTRGWKPGQDLEYLRVPGGLHNEEAWAARFDQVLEFLFPGAL</sequence>
<keyword evidence="2" id="KW-1185">Reference proteome</keyword>
<dbReference type="InterPro" id="IPR029058">
    <property type="entry name" value="AB_hydrolase_fold"/>
</dbReference>
<evidence type="ECO:0000313" key="2">
    <source>
        <dbReference type="Proteomes" id="UP001596391"/>
    </source>
</evidence>
<gene>
    <name evidence="1" type="ORF">ACFQBQ_05735</name>
</gene>
<evidence type="ECO:0000313" key="1">
    <source>
        <dbReference type="EMBL" id="MFC6645101.1"/>
    </source>
</evidence>
<name>A0ABW1Z8Q8_9BACT</name>
<proteinExistence type="predicted"/>
<dbReference type="PANTHER" id="PTHR48098:SF6">
    <property type="entry name" value="FERRI-BACILLIBACTIN ESTERASE BESA"/>
    <property type="match status" value="1"/>
</dbReference>
<dbReference type="PANTHER" id="PTHR48098">
    <property type="entry name" value="ENTEROCHELIN ESTERASE-RELATED"/>
    <property type="match status" value="1"/>
</dbReference>
<protein>
    <submittedName>
        <fullName evidence="1">Alpha/beta hydrolase</fullName>
    </submittedName>
</protein>
<dbReference type="Gene3D" id="3.40.50.1820">
    <property type="entry name" value="alpha/beta hydrolase"/>
    <property type="match status" value="1"/>
</dbReference>
<dbReference type="Pfam" id="PF00756">
    <property type="entry name" value="Esterase"/>
    <property type="match status" value="1"/>
</dbReference>
<dbReference type="InterPro" id="IPR000801">
    <property type="entry name" value="Esterase-like"/>
</dbReference>
<reference evidence="2" key="1">
    <citation type="journal article" date="2019" name="Int. J. Syst. Evol. Microbiol.">
        <title>The Global Catalogue of Microorganisms (GCM) 10K type strain sequencing project: providing services to taxonomists for standard genome sequencing and annotation.</title>
        <authorList>
            <consortium name="The Broad Institute Genomics Platform"/>
            <consortium name="The Broad Institute Genome Sequencing Center for Infectious Disease"/>
            <person name="Wu L."/>
            <person name="Ma J."/>
        </authorList>
    </citation>
    <scope>NUCLEOTIDE SEQUENCE [LARGE SCALE GENOMIC DNA]</scope>
    <source>
        <strain evidence="2">CGMCC 1.16026</strain>
    </source>
</reference>
<dbReference type="GO" id="GO:0016787">
    <property type="term" value="F:hydrolase activity"/>
    <property type="evidence" value="ECO:0007669"/>
    <property type="project" value="UniProtKB-KW"/>
</dbReference>
<dbReference type="SUPFAM" id="SSF53474">
    <property type="entry name" value="alpha/beta-Hydrolases"/>
    <property type="match status" value="1"/>
</dbReference>
<keyword evidence="1" id="KW-0378">Hydrolase</keyword>
<dbReference type="RefSeq" id="WP_390234319.1">
    <property type="nucleotide sequence ID" value="NZ_JBHSWI010000001.1"/>
</dbReference>
<organism evidence="1 2">
    <name type="scientific">Granulicella cerasi</name>
    <dbReference type="NCBI Taxonomy" id="741063"/>
    <lineage>
        <taxon>Bacteria</taxon>
        <taxon>Pseudomonadati</taxon>
        <taxon>Acidobacteriota</taxon>
        <taxon>Terriglobia</taxon>
        <taxon>Terriglobales</taxon>
        <taxon>Acidobacteriaceae</taxon>
        <taxon>Granulicella</taxon>
    </lineage>
</organism>
<dbReference type="InterPro" id="IPR050583">
    <property type="entry name" value="Mycobacterial_A85_antigen"/>
</dbReference>
<accession>A0ABW1Z8Q8</accession>
<dbReference type="EMBL" id="JBHSWI010000001">
    <property type="protein sequence ID" value="MFC6645101.1"/>
    <property type="molecule type" value="Genomic_DNA"/>
</dbReference>